<dbReference type="AlphaFoldDB" id="B5Y6D7"/>
<dbReference type="Proteomes" id="UP000001732">
    <property type="component" value="Chromosome"/>
</dbReference>
<dbReference type="Pfam" id="PF20442">
    <property type="entry name" value="BrxL_N"/>
    <property type="match status" value="1"/>
</dbReference>
<dbReference type="EMBL" id="CP001145">
    <property type="protein sequence ID" value="ACI17529.1"/>
    <property type="molecule type" value="Genomic_DNA"/>
</dbReference>
<dbReference type="Pfam" id="PF13337">
    <property type="entry name" value="BrxL_ATPase"/>
    <property type="match status" value="1"/>
</dbReference>
<keyword evidence="3" id="KW-1185">Reference proteome</keyword>
<reference evidence="3" key="1">
    <citation type="submission" date="2008-08" db="EMBL/GenBank/DDBJ databases">
        <title>The complete genome sequence of Coprothermobacter proteolyticus strain ATCC 5245 / DSM 5265 / BT.</title>
        <authorList>
            <person name="Dodson R.J."/>
            <person name="Durkin A.S."/>
            <person name="Wu M."/>
            <person name="Eisen J."/>
            <person name="Sutton G."/>
        </authorList>
    </citation>
    <scope>NUCLEOTIDE SEQUENCE [LARGE SCALE GENOMIC DNA]</scope>
    <source>
        <strain evidence="3">ATCC 35245 / DSM 5265 / OCM 4 / BT</strain>
    </source>
</reference>
<reference evidence="2 3" key="2">
    <citation type="journal article" date="2014" name="Genome Announc.">
        <title>Complete Genome Sequence of Coprothermobacter proteolyticus DSM 5265.</title>
        <authorList>
            <person name="Alexiev A."/>
            <person name="Coil D.A."/>
            <person name="Badger J.H."/>
            <person name="Enticknap J."/>
            <person name="Ward N."/>
            <person name="Robb F.T."/>
            <person name="Eisen J.A."/>
        </authorList>
    </citation>
    <scope>NUCLEOTIDE SEQUENCE [LARGE SCALE GENOMIC DNA]</scope>
    <source>
        <strain evidence="3">ATCC 35245 / DSM 5265 / OCM 4 / BT</strain>
    </source>
</reference>
<dbReference type="RefSeq" id="WP_012544181.1">
    <property type="nucleotide sequence ID" value="NC_011295.1"/>
</dbReference>
<protein>
    <recommendedName>
        <fullName evidence="1">BREX system Lon protease-like BrxL N-terminal domain-containing protein</fullName>
    </recommendedName>
</protein>
<dbReference type="STRING" id="309798.COPRO5265_1559"/>
<organism evidence="2 3">
    <name type="scientific">Coprothermobacter proteolyticus (strain ATCC 35245 / DSM 5265 / OCM 4 / BT)</name>
    <dbReference type="NCBI Taxonomy" id="309798"/>
    <lineage>
        <taxon>Bacteria</taxon>
        <taxon>Pseudomonadati</taxon>
        <taxon>Coprothermobacterota</taxon>
        <taxon>Coprothermobacteria</taxon>
        <taxon>Coprothermobacterales</taxon>
        <taxon>Coprothermobacteraceae</taxon>
        <taxon>Coprothermobacter</taxon>
    </lineage>
</organism>
<dbReference type="InterPro" id="IPR014061">
    <property type="entry name" value="BrxL-like"/>
</dbReference>
<feature type="domain" description="BREX system Lon protease-like BrxL N-terminal" evidence="1">
    <location>
        <begin position="12"/>
        <end position="142"/>
    </location>
</feature>
<evidence type="ECO:0000313" key="2">
    <source>
        <dbReference type="EMBL" id="ACI17529.1"/>
    </source>
</evidence>
<name>B5Y6D7_COPPD</name>
<dbReference type="OrthoDB" id="5297084at2"/>
<proteinExistence type="predicted"/>
<gene>
    <name evidence="2" type="ordered locus">COPRO5265_1559</name>
</gene>
<evidence type="ECO:0000259" key="1">
    <source>
        <dbReference type="Pfam" id="PF20442"/>
    </source>
</evidence>
<accession>B5Y6D7</accession>
<sequence length="482" mass="55753">MSEDLDRKIRDVFPDESVYKMPQNYGVFSGRNIPSFIKDWLIKKFTDEDGTLDKQGLLSYLDRFLPDKKQAQIIKKQLVQTQEPYTVLARVQTQADIKKGIIRFSIPDFGIGPGEGIIPRSLIEAHPELMADEIWGIFTLVYEPEDEHTPGHISVMDFKPFKPYEVDLDYFKEGRKEFTLEEWIDVLIRAMEYMPTGFESAQQKLLFLSRLLVFVEPRLNMIELAPKGTGKSYIFNNLTKYGWCISGGTVTRAKMFYDISRRSFGYITRYDFVALDEIETLKFAEEEELKGALKNYLELGKFTIADVTKTSEAGFMLLGNIPLTSEHKPINDIYFSHLPDFFRDSALLDRFHGFIEGWHLPRINEDMKVSGYTLNVEFFSEILHKVRERSEYAAIVDELLDIPPKADTRDVTAVKRLCTAYLKILFPHITDSSQITKEEFETYCLKPALEKRAIVKRQIHLMDPEFKAAIPDIVVKQDHVST</sequence>
<dbReference type="eggNOG" id="COG4930">
    <property type="taxonomic scope" value="Bacteria"/>
</dbReference>
<dbReference type="HOGENOM" id="CLU_023021_1_1_9"/>
<dbReference type="NCBIfam" id="TIGR02688">
    <property type="entry name" value="BREX system Lon protease-like protein BrxL"/>
    <property type="match status" value="1"/>
</dbReference>
<dbReference type="KEGG" id="cpo:COPRO5265_1559"/>
<evidence type="ECO:0000313" key="3">
    <source>
        <dbReference type="Proteomes" id="UP000001732"/>
    </source>
</evidence>
<dbReference type="InterPro" id="IPR046838">
    <property type="entry name" value="BrxL_N"/>
</dbReference>